<dbReference type="InterPro" id="IPR011044">
    <property type="entry name" value="Quino_amine_DH_bsu"/>
</dbReference>
<organism evidence="2 3">
    <name type="scientific">Schaalia hyovaginalis</name>
    <dbReference type="NCBI Taxonomy" id="29316"/>
    <lineage>
        <taxon>Bacteria</taxon>
        <taxon>Bacillati</taxon>
        <taxon>Actinomycetota</taxon>
        <taxon>Actinomycetes</taxon>
        <taxon>Actinomycetales</taxon>
        <taxon>Actinomycetaceae</taxon>
        <taxon>Schaalia</taxon>
    </lineage>
</organism>
<dbReference type="EMBL" id="JACHMK010000001">
    <property type="protein sequence ID" value="MBB6334955.1"/>
    <property type="molecule type" value="Genomic_DNA"/>
</dbReference>
<accession>A0A923IY97</accession>
<evidence type="ECO:0000256" key="1">
    <source>
        <dbReference type="SAM" id="SignalP"/>
    </source>
</evidence>
<dbReference type="RefSeq" id="WP_184453041.1">
    <property type="nucleotide sequence ID" value="NZ_JACHMK010000001.1"/>
</dbReference>
<reference evidence="2" key="1">
    <citation type="submission" date="2020-08" db="EMBL/GenBank/DDBJ databases">
        <title>Sequencing the genomes of 1000 actinobacteria strains.</title>
        <authorList>
            <person name="Klenk H.-P."/>
        </authorList>
    </citation>
    <scope>NUCLEOTIDE SEQUENCE</scope>
    <source>
        <strain evidence="2">DSM 10695</strain>
    </source>
</reference>
<dbReference type="PROSITE" id="PS51257">
    <property type="entry name" value="PROKAR_LIPOPROTEIN"/>
    <property type="match status" value="1"/>
</dbReference>
<sequence>MTRNARALLPLLILSTLGLAGACTPLLSASDPGNAQSSSTIEAGALIGVSDKDFALDDAVLAIQLSGRVAPLYGEGTKGYLALVNEKGEARVSETGIMEYATPLWTEDGLYFGMPDHEGFVDDSGLHRRERRHQYRELDRYPHPDDGGYTAFYNEGGNGTDFIQYLVHGDSKGFVGVEAPGVFTNFGYCDDRFFMIGETSWAPSLRDEAIAHLPPDITAEEGTHYQFLAELLPSDPDEPVKVLASAPLDEQSFSGSKHIACRGDRVYFPGFRRLEAHPAPEERDKRKQGSPAFIIWDLADGTRSVVPWVDADGIPLSLRADDLTNPEFLQDGNTAYVVLFDGRGFVVDLDSTVARQAFTATNSGPDFWPQSFHVTRNYAYALDYGEDPGQVLELARYDWANGRKESLLTIDSLGPYRKESVVEGIAVNPSWLSTIED</sequence>
<dbReference type="Proteomes" id="UP000617426">
    <property type="component" value="Unassembled WGS sequence"/>
</dbReference>
<protein>
    <recommendedName>
        <fullName evidence="4">Lipoprotein</fullName>
    </recommendedName>
</protein>
<proteinExistence type="predicted"/>
<evidence type="ECO:0000313" key="3">
    <source>
        <dbReference type="Proteomes" id="UP000617426"/>
    </source>
</evidence>
<keyword evidence="3" id="KW-1185">Reference proteome</keyword>
<gene>
    <name evidence="2" type="ORF">HD592_001520</name>
</gene>
<comment type="caution">
    <text evidence="2">The sequence shown here is derived from an EMBL/GenBank/DDBJ whole genome shotgun (WGS) entry which is preliminary data.</text>
</comment>
<feature type="chain" id="PRO_5036838403" description="Lipoprotein" evidence="1">
    <location>
        <begin position="23"/>
        <end position="437"/>
    </location>
</feature>
<dbReference type="AlphaFoldDB" id="A0A923IY97"/>
<name>A0A923IY97_9ACTO</name>
<evidence type="ECO:0000313" key="2">
    <source>
        <dbReference type="EMBL" id="MBB6334955.1"/>
    </source>
</evidence>
<feature type="signal peptide" evidence="1">
    <location>
        <begin position="1"/>
        <end position="22"/>
    </location>
</feature>
<evidence type="ECO:0008006" key="4">
    <source>
        <dbReference type="Google" id="ProtNLM"/>
    </source>
</evidence>
<keyword evidence="1" id="KW-0732">Signal</keyword>
<dbReference type="SUPFAM" id="SSF50969">
    <property type="entry name" value="YVTN repeat-like/Quinoprotein amine dehydrogenase"/>
    <property type="match status" value="1"/>
</dbReference>